<organism evidence="3 4">
    <name type="scientific">Wuchereria bancrofti</name>
    <dbReference type="NCBI Taxonomy" id="6293"/>
    <lineage>
        <taxon>Eukaryota</taxon>
        <taxon>Metazoa</taxon>
        <taxon>Ecdysozoa</taxon>
        <taxon>Nematoda</taxon>
        <taxon>Chromadorea</taxon>
        <taxon>Rhabditida</taxon>
        <taxon>Spirurina</taxon>
        <taxon>Spiruromorpha</taxon>
        <taxon>Filarioidea</taxon>
        <taxon>Onchocercidae</taxon>
        <taxon>Wuchereria</taxon>
    </lineage>
</organism>
<feature type="domain" description="Peptidase C1A papain C-terminal" evidence="2">
    <location>
        <begin position="62"/>
        <end position="326"/>
    </location>
</feature>
<dbReference type="InterPro" id="IPR000668">
    <property type="entry name" value="Peptidase_C1A_C"/>
</dbReference>
<proteinExistence type="inferred from homology"/>
<name>A0A3P7DVB6_WUCBA</name>
<dbReference type="InParanoid" id="A0A3P7DVB6"/>
<dbReference type="EMBL" id="UYWW01000460">
    <property type="protein sequence ID" value="VDM08527.1"/>
    <property type="molecule type" value="Genomic_DNA"/>
</dbReference>
<reference evidence="3 4" key="1">
    <citation type="submission" date="2018-11" db="EMBL/GenBank/DDBJ databases">
        <authorList>
            <consortium name="Pathogen Informatics"/>
        </authorList>
    </citation>
    <scope>NUCLEOTIDE SEQUENCE [LARGE SCALE GENOMIC DNA]</scope>
</reference>
<sequence>MAKYNPFGIRSEKPDIMFNKISLNDKSNIINKKLIDDIYKFHESNLMKQHIRKLSDFPASELPDEFDARRKWPLCPSIHNVPNQATNGTVQVILSSDDIISCCISCGACTGGDSLKAMIYWVNEGIVTGGRDGCQPYPYDIKCGIPCPLLEFAKNAKMQRCHHKCQNIYYRNDYFNDKHYASIAYTMLPRILSLTGNINIIVPAVMDYFNTKIINNTKEFLSFHETLEILKKELYLFGPMTMAFPVTEEFLHYENGIYTPYPENDFTNRIIYWHVVRIIGWGYDNDRIFHWIAVNSYGRNWGEYGLFRIDISFLRQFGLEYEAALI</sequence>
<dbReference type="PANTHER" id="PTHR12411">
    <property type="entry name" value="CYSTEINE PROTEASE FAMILY C1-RELATED"/>
    <property type="match status" value="1"/>
</dbReference>
<evidence type="ECO:0000313" key="3">
    <source>
        <dbReference type="EMBL" id="VDM08527.1"/>
    </source>
</evidence>
<protein>
    <recommendedName>
        <fullName evidence="2">Peptidase C1A papain C-terminal domain-containing protein</fullName>
    </recommendedName>
</protein>
<comment type="similarity">
    <text evidence="1">Belongs to the peptidase C1 family.</text>
</comment>
<dbReference type="InterPro" id="IPR013128">
    <property type="entry name" value="Peptidase_C1A"/>
</dbReference>
<dbReference type="AlphaFoldDB" id="A0A3P7DVB6"/>
<dbReference type="SUPFAM" id="SSF54001">
    <property type="entry name" value="Cysteine proteinases"/>
    <property type="match status" value="1"/>
</dbReference>
<dbReference type="Pfam" id="PF00112">
    <property type="entry name" value="Peptidase_C1"/>
    <property type="match status" value="2"/>
</dbReference>
<dbReference type="InterPro" id="IPR038765">
    <property type="entry name" value="Papain-like_cys_pep_sf"/>
</dbReference>
<dbReference type="Gene3D" id="3.90.70.10">
    <property type="entry name" value="Cysteine proteinases"/>
    <property type="match status" value="1"/>
</dbReference>
<accession>A0A3P7DVB6</accession>
<dbReference type="Proteomes" id="UP000270924">
    <property type="component" value="Unassembled WGS sequence"/>
</dbReference>
<gene>
    <name evidence="3" type="ORF">WBA_LOCUS1913</name>
</gene>
<dbReference type="OMA" id="RACIHSN"/>
<dbReference type="OrthoDB" id="640249at2759"/>
<dbReference type="GO" id="GO:0008234">
    <property type="term" value="F:cysteine-type peptidase activity"/>
    <property type="evidence" value="ECO:0007669"/>
    <property type="project" value="InterPro"/>
</dbReference>
<evidence type="ECO:0000256" key="1">
    <source>
        <dbReference type="ARBA" id="ARBA00008455"/>
    </source>
</evidence>
<evidence type="ECO:0000259" key="2">
    <source>
        <dbReference type="SMART" id="SM00645"/>
    </source>
</evidence>
<dbReference type="GO" id="GO:0006508">
    <property type="term" value="P:proteolysis"/>
    <property type="evidence" value="ECO:0007669"/>
    <property type="project" value="InterPro"/>
</dbReference>
<dbReference type="SMART" id="SM00645">
    <property type="entry name" value="Pept_C1"/>
    <property type="match status" value="1"/>
</dbReference>
<keyword evidence="4" id="KW-1185">Reference proteome</keyword>
<evidence type="ECO:0000313" key="4">
    <source>
        <dbReference type="Proteomes" id="UP000270924"/>
    </source>
</evidence>